<dbReference type="AlphaFoldDB" id="A0A918FKQ5"/>
<evidence type="ECO:0000313" key="2">
    <source>
        <dbReference type="Proteomes" id="UP000658320"/>
    </source>
</evidence>
<dbReference type="Proteomes" id="UP000658320">
    <property type="component" value="Unassembled WGS sequence"/>
</dbReference>
<keyword evidence="2" id="KW-1185">Reference proteome</keyword>
<name>A0A918FKQ5_9ACTN</name>
<evidence type="ECO:0000313" key="1">
    <source>
        <dbReference type="EMBL" id="GGR47794.1"/>
    </source>
</evidence>
<dbReference type="EMBL" id="BMSX01000023">
    <property type="protein sequence ID" value="GGR47794.1"/>
    <property type="molecule type" value="Genomic_DNA"/>
</dbReference>
<sequence>MASIRRMPERTIAFFEIVAGASGEQVRVPPMEWDRALSDLATATLQERMVDKEVTLVGSVATVREQDHLLLHRVKDATEWLSMMDWSTGQWRELEQNASRGFVDTSAICFLPFGNVVGIMQGSVSAPTHKGLETWLNELHLFPDTRLAIRPVLSKAEVERLGTAHGASRIEIKIGNHKASALRNRTGRLASFLRLAHEAYGDINVTMIISVPRGKGRDEDRQALLDDLRDIAPVAPGAADRARAKLVFAEADGAERSRLVELTEHHITAKRRVSAVDDEGNSIRILSAVDAILDVAAEHEGELRAAVGADLR</sequence>
<proteinExistence type="predicted"/>
<reference evidence="1" key="2">
    <citation type="submission" date="2020-09" db="EMBL/GenBank/DDBJ databases">
        <authorList>
            <person name="Sun Q."/>
            <person name="Ohkuma M."/>
        </authorList>
    </citation>
    <scope>NUCLEOTIDE SEQUENCE</scope>
    <source>
        <strain evidence="1">JCM 4346</strain>
    </source>
</reference>
<accession>A0A918FKQ5</accession>
<organism evidence="1 2">
    <name type="scientific">Streptomyces aurantiogriseus</name>
    <dbReference type="NCBI Taxonomy" id="66870"/>
    <lineage>
        <taxon>Bacteria</taxon>
        <taxon>Bacillati</taxon>
        <taxon>Actinomycetota</taxon>
        <taxon>Actinomycetes</taxon>
        <taxon>Kitasatosporales</taxon>
        <taxon>Streptomycetaceae</taxon>
        <taxon>Streptomyces</taxon>
    </lineage>
</organism>
<reference evidence="1" key="1">
    <citation type="journal article" date="2014" name="Int. J. Syst. Evol. Microbiol.">
        <title>Complete genome sequence of Corynebacterium casei LMG S-19264T (=DSM 44701T), isolated from a smear-ripened cheese.</title>
        <authorList>
            <consortium name="US DOE Joint Genome Institute (JGI-PGF)"/>
            <person name="Walter F."/>
            <person name="Albersmeier A."/>
            <person name="Kalinowski J."/>
            <person name="Ruckert C."/>
        </authorList>
    </citation>
    <scope>NUCLEOTIDE SEQUENCE</scope>
    <source>
        <strain evidence="1">JCM 4346</strain>
    </source>
</reference>
<protein>
    <submittedName>
        <fullName evidence="1">Uncharacterized protein</fullName>
    </submittedName>
</protein>
<comment type="caution">
    <text evidence="1">The sequence shown here is derived from an EMBL/GenBank/DDBJ whole genome shotgun (WGS) entry which is preliminary data.</text>
</comment>
<gene>
    <name evidence="1" type="ORF">GCM10010251_76060</name>
</gene>